<feature type="compositionally biased region" description="Polar residues" evidence="1">
    <location>
        <begin position="1"/>
        <end position="19"/>
    </location>
</feature>
<feature type="domain" description="BTB" evidence="2">
    <location>
        <begin position="259"/>
        <end position="318"/>
    </location>
</feature>
<dbReference type="InterPro" id="IPR011333">
    <property type="entry name" value="SKP1/BTB/POZ_sf"/>
</dbReference>
<dbReference type="InterPro" id="IPR047935">
    <property type="entry name" value="BTBD7_BTB_POZ_second"/>
</dbReference>
<dbReference type="CDD" id="cd18284">
    <property type="entry name" value="BTB2_POZ_BTBD7"/>
    <property type="match status" value="1"/>
</dbReference>
<keyword evidence="3" id="KW-1185">Reference proteome</keyword>
<name>A0A5S6Q4M4_TRIMR</name>
<dbReference type="InterPro" id="IPR011705">
    <property type="entry name" value="BACK"/>
</dbReference>
<protein>
    <submittedName>
        <fullName evidence="4">BTB domain-containing protein</fullName>
    </submittedName>
</protein>
<feature type="domain" description="BTB" evidence="2">
    <location>
        <begin position="105"/>
        <end position="175"/>
    </location>
</feature>
<dbReference type="Gene3D" id="3.30.710.10">
    <property type="entry name" value="Potassium Channel Kv1.1, Chain A"/>
    <property type="match status" value="2"/>
</dbReference>
<dbReference type="Proteomes" id="UP000046395">
    <property type="component" value="Unassembled WGS sequence"/>
</dbReference>
<dbReference type="Gene3D" id="1.25.40.420">
    <property type="match status" value="1"/>
</dbReference>
<dbReference type="CDD" id="cd18186">
    <property type="entry name" value="BTB_POZ_ZBTB_KLHL-like"/>
    <property type="match status" value="1"/>
</dbReference>
<feature type="compositionally biased region" description="Basic and acidic residues" evidence="1">
    <location>
        <begin position="31"/>
        <end position="41"/>
    </location>
</feature>
<accession>A0A5S6Q4M4</accession>
<dbReference type="Pfam" id="PF07707">
    <property type="entry name" value="BACK"/>
    <property type="match status" value="1"/>
</dbReference>
<dbReference type="SMART" id="SM00875">
    <property type="entry name" value="BACK"/>
    <property type="match status" value="1"/>
</dbReference>
<dbReference type="WBParaSite" id="TMUE_0000001907.1">
    <property type="protein sequence ID" value="TMUE_0000001907.1"/>
    <property type="gene ID" value="WBGene00297772"/>
</dbReference>
<dbReference type="PANTHER" id="PTHR16064">
    <property type="entry name" value="BTB POZ DOMAIN CONTAINING 7"/>
    <property type="match status" value="1"/>
</dbReference>
<evidence type="ECO:0000313" key="4">
    <source>
        <dbReference type="WBParaSite" id="TMUE_0000001907.1"/>
    </source>
</evidence>
<evidence type="ECO:0000313" key="3">
    <source>
        <dbReference type="Proteomes" id="UP000046395"/>
    </source>
</evidence>
<feature type="region of interest" description="Disordered" evidence="1">
    <location>
        <begin position="1"/>
        <end position="41"/>
    </location>
</feature>
<dbReference type="InterPro" id="IPR042345">
    <property type="entry name" value="Btbd7"/>
</dbReference>
<dbReference type="PANTHER" id="PTHR16064:SF3">
    <property type="entry name" value="BTB_POZ DOMAIN-CONTAINING PROTEIN 7"/>
    <property type="match status" value="1"/>
</dbReference>
<dbReference type="InterPro" id="IPR000210">
    <property type="entry name" value="BTB/POZ_dom"/>
</dbReference>
<evidence type="ECO:0000259" key="2">
    <source>
        <dbReference type="PROSITE" id="PS50097"/>
    </source>
</evidence>
<dbReference type="SUPFAM" id="SSF54695">
    <property type="entry name" value="POZ domain"/>
    <property type="match status" value="2"/>
</dbReference>
<proteinExistence type="predicted"/>
<dbReference type="InterPro" id="IPR047936">
    <property type="entry name" value="BTBD7_BACK"/>
</dbReference>
<sequence length="776" mass="87135">MGAMSSTSNHTESNGSTKAGANWNRRKLRQRPKEPKARSKLAKESCRTFRQMVLGWSLRNLHCLVVEFEASLALREITASADLARPRAPSLQADLARLYRKGVVADTLLLVDDQLLNVHRCILSCRSAWLQSFLRTNADNSSCPVRLNLPGSPISSVALDAFIFFLYTGVVDRERLSAAEYEQFCFLNSTLDVSDDWLADVTSLLYESNDDADIEIVFTRSTRCVSCENINANDGISKYASLRHGRASRKALRQKYLCHSAILATRSPFFHSLIVKRRVDSCTNSGRVRIFLDESVIPRQYAPVIFDAFYSDRVDLSIIERGHLPSASSLSEVKAIASGKCLASPLEEATELYQIGRFLDFPVLVQGCEDILASRLDYDTLHALYSWASEPHGSPYVRRCCVAFLAEHFSHVANSPDLFNLDETLLIETLKLDFVQASELEILVAILKWGEHQLIRTMEEREPNLIAGTMHSISRKGFKRSAESDAELRHVLANLLPLVRFDYVLPRNHMLFLSALQRNLLDIDCGQKQEEQVESSSADGGGGSTAYHRLWSSSGNVITQPRLFMPFYVLTKKALVKKVLSSPEEVVSLIDHRPPPYDISADTVDLLKPCSPYSTYQRGLQGESELSIVDGETIERIHAEVANILRDDPLVYRAMNCGCSYHRRAVLHLVQMKVIREYGLEDVASEIMQCRERWPSPLSRSPNVVDNRNCSHLQRETNLCVPPLTSVDDVGKFRNQQSCSRWFLPDLMPSVHANSASDNEAVHSLSYKATCSIDSP</sequence>
<dbReference type="GO" id="GO:0061138">
    <property type="term" value="P:morphogenesis of a branching epithelium"/>
    <property type="evidence" value="ECO:0007669"/>
    <property type="project" value="InterPro"/>
</dbReference>
<dbReference type="AlphaFoldDB" id="A0A5S6Q4M4"/>
<dbReference type="SMART" id="SM00225">
    <property type="entry name" value="BTB"/>
    <property type="match status" value="2"/>
</dbReference>
<dbReference type="Pfam" id="PF00651">
    <property type="entry name" value="BTB"/>
    <property type="match status" value="1"/>
</dbReference>
<reference evidence="4" key="1">
    <citation type="submission" date="2019-12" db="UniProtKB">
        <authorList>
            <consortium name="WormBaseParasite"/>
        </authorList>
    </citation>
    <scope>IDENTIFICATION</scope>
</reference>
<dbReference type="PROSITE" id="PS50097">
    <property type="entry name" value="BTB"/>
    <property type="match status" value="2"/>
</dbReference>
<organism evidence="3 4">
    <name type="scientific">Trichuris muris</name>
    <name type="common">Mouse whipworm</name>
    <dbReference type="NCBI Taxonomy" id="70415"/>
    <lineage>
        <taxon>Eukaryota</taxon>
        <taxon>Metazoa</taxon>
        <taxon>Ecdysozoa</taxon>
        <taxon>Nematoda</taxon>
        <taxon>Enoplea</taxon>
        <taxon>Dorylaimia</taxon>
        <taxon>Trichinellida</taxon>
        <taxon>Trichuridae</taxon>
        <taxon>Trichuris</taxon>
    </lineage>
</organism>
<evidence type="ECO:0000256" key="1">
    <source>
        <dbReference type="SAM" id="MobiDB-lite"/>
    </source>
</evidence>
<dbReference type="CDD" id="cd18489">
    <property type="entry name" value="BACK_BTBD7"/>
    <property type="match status" value="1"/>
</dbReference>